<organism evidence="1 2">
    <name type="scientific">Ladona fulva</name>
    <name type="common">Scarce chaser dragonfly</name>
    <name type="synonym">Libellula fulva</name>
    <dbReference type="NCBI Taxonomy" id="123851"/>
    <lineage>
        <taxon>Eukaryota</taxon>
        <taxon>Metazoa</taxon>
        <taxon>Ecdysozoa</taxon>
        <taxon>Arthropoda</taxon>
        <taxon>Hexapoda</taxon>
        <taxon>Insecta</taxon>
        <taxon>Pterygota</taxon>
        <taxon>Palaeoptera</taxon>
        <taxon>Odonata</taxon>
        <taxon>Epiprocta</taxon>
        <taxon>Anisoptera</taxon>
        <taxon>Libelluloidea</taxon>
        <taxon>Libellulidae</taxon>
        <taxon>Ladona</taxon>
    </lineage>
</organism>
<keyword evidence="2" id="KW-1185">Reference proteome</keyword>
<reference evidence="1" key="2">
    <citation type="submission" date="2017-10" db="EMBL/GenBank/DDBJ databases">
        <title>Ladona fulva Genome sequencing and assembly.</title>
        <authorList>
            <person name="Murali S."/>
            <person name="Richards S."/>
            <person name="Bandaranaike D."/>
            <person name="Bellair M."/>
            <person name="Blankenburg K."/>
            <person name="Chao H."/>
            <person name="Dinh H."/>
            <person name="Doddapaneni H."/>
            <person name="Dugan-Rocha S."/>
            <person name="Elkadiri S."/>
            <person name="Gnanaolivu R."/>
            <person name="Hernandez B."/>
            <person name="Skinner E."/>
            <person name="Javaid M."/>
            <person name="Lee S."/>
            <person name="Li M."/>
            <person name="Ming W."/>
            <person name="Munidasa M."/>
            <person name="Muniz J."/>
            <person name="Nguyen L."/>
            <person name="Hughes D."/>
            <person name="Osuji N."/>
            <person name="Pu L.-L."/>
            <person name="Puazo M."/>
            <person name="Qu C."/>
            <person name="Quiroz J."/>
            <person name="Raj R."/>
            <person name="Weissenberger G."/>
            <person name="Xin Y."/>
            <person name="Zou X."/>
            <person name="Han Y."/>
            <person name="Worley K."/>
            <person name="Muzny D."/>
            <person name="Gibbs R."/>
        </authorList>
    </citation>
    <scope>NUCLEOTIDE SEQUENCE</scope>
    <source>
        <strain evidence="1">Sampled in the wild</strain>
    </source>
</reference>
<evidence type="ECO:0000313" key="2">
    <source>
        <dbReference type="Proteomes" id="UP000792457"/>
    </source>
</evidence>
<reference evidence="1" key="1">
    <citation type="submission" date="2013-04" db="EMBL/GenBank/DDBJ databases">
        <authorList>
            <person name="Qu J."/>
            <person name="Murali S.C."/>
            <person name="Bandaranaike D."/>
            <person name="Bellair M."/>
            <person name="Blankenburg K."/>
            <person name="Chao H."/>
            <person name="Dinh H."/>
            <person name="Doddapaneni H."/>
            <person name="Downs B."/>
            <person name="Dugan-Rocha S."/>
            <person name="Elkadiri S."/>
            <person name="Gnanaolivu R.D."/>
            <person name="Hernandez B."/>
            <person name="Javaid M."/>
            <person name="Jayaseelan J.C."/>
            <person name="Lee S."/>
            <person name="Li M."/>
            <person name="Ming W."/>
            <person name="Munidasa M."/>
            <person name="Muniz J."/>
            <person name="Nguyen L."/>
            <person name="Ongeri F."/>
            <person name="Osuji N."/>
            <person name="Pu L.-L."/>
            <person name="Puazo M."/>
            <person name="Qu C."/>
            <person name="Quiroz J."/>
            <person name="Raj R."/>
            <person name="Weissenberger G."/>
            <person name="Xin Y."/>
            <person name="Zou X."/>
            <person name="Han Y."/>
            <person name="Richards S."/>
            <person name="Worley K."/>
            <person name="Muzny D."/>
            <person name="Gibbs R."/>
        </authorList>
    </citation>
    <scope>NUCLEOTIDE SEQUENCE</scope>
    <source>
        <strain evidence="1">Sampled in the wild</strain>
    </source>
</reference>
<accession>A0A8K0KGW9</accession>
<dbReference type="AlphaFoldDB" id="A0A8K0KGW9"/>
<proteinExistence type="predicted"/>
<evidence type="ECO:0000313" key="1">
    <source>
        <dbReference type="EMBL" id="KAG8235014.1"/>
    </source>
</evidence>
<dbReference type="EMBL" id="KZ308865">
    <property type="protein sequence ID" value="KAG8235014.1"/>
    <property type="molecule type" value="Genomic_DNA"/>
</dbReference>
<sequence>MRIPAFRPLPHHSCKGRRLADAKAERRYAASPLAILSRPVRGLFDLQGWLSDFLNATDSASTLQLGPQGCRALVRWLDFLLPIKASRDRATAPESRRPAISVSTRVPCVAISFSARRPDDLQKETPEDLVDSIMGCVHRLLFILNQNIPFLREAIVGTYLLVLIALGATTRGLQEKRQGGEITAIFDDFR</sequence>
<dbReference type="Proteomes" id="UP000792457">
    <property type="component" value="Unassembled WGS sequence"/>
</dbReference>
<gene>
    <name evidence="1" type="ORF">J437_LFUL015677</name>
</gene>
<comment type="caution">
    <text evidence="1">The sequence shown here is derived from an EMBL/GenBank/DDBJ whole genome shotgun (WGS) entry which is preliminary data.</text>
</comment>
<protein>
    <submittedName>
        <fullName evidence="1">Uncharacterized protein</fullName>
    </submittedName>
</protein>
<name>A0A8K0KGW9_LADFU</name>